<organism evidence="2 3">
    <name type="scientific">Peptostreptococcus canis</name>
    <dbReference type="NCBI Taxonomy" id="1159213"/>
    <lineage>
        <taxon>Bacteria</taxon>
        <taxon>Bacillati</taxon>
        <taxon>Bacillota</taxon>
        <taxon>Clostridia</taxon>
        <taxon>Peptostreptococcales</taxon>
        <taxon>Peptostreptococcaceae</taxon>
        <taxon>Peptostreptococcus</taxon>
    </lineage>
</organism>
<gene>
    <name evidence="2" type="ORF">HLB29_03125</name>
</gene>
<proteinExistence type="predicted"/>
<keyword evidence="1" id="KW-1133">Transmembrane helix</keyword>
<name>A0ABR6TJS5_9FIRM</name>
<dbReference type="Gene3D" id="2.60.320.10">
    <property type="entry name" value="N-utilization substance G protein NusG, insert domain"/>
    <property type="match status" value="1"/>
</dbReference>
<dbReference type="CDD" id="cd09911">
    <property type="entry name" value="Lin0431_like"/>
    <property type="match status" value="1"/>
</dbReference>
<comment type="caution">
    <text evidence="2">The sequence shown here is derived from an EMBL/GenBank/DDBJ whole genome shotgun (WGS) entry which is preliminary data.</text>
</comment>
<keyword evidence="3" id="KW-1185">Reference proteome</keyword>
<dbReference type="EMBL" id="JABGBW010000001">
    <property type="protein sequence ID" value="MBC2575670.1"/>
    <property type="molecule type" value="Genomic_DNA"/>
</dbReference>
<reference evidence="2 3" key="1">
    <citation type="submission" date="2020-05" db="EMBL/GenBank/DDBJ databases">
        <title>Draft genome of xy-202 and genomic insight in genome of the genus Peptostreptococcus.</title>
        <authorList>
            <person name="Zhang Z."/>
        </authorList>
    </citation>
    <scope>NUCLEOTIDE SEQUENCE [LARGE SCALE GENOMIC DNA]</scope>
    <source>
        <strain evidence="2 3">DSM 27025</strain>
    </source>
</reference>
<dbReference type="RefSeq" id="WP_185623660.1">
    <property type="nucleotide sequence ID" value="NZ_JABGBW010000001.1"/>
</dbReference>
<keyword evidence="1" id="KW-0812">Transmembrane</keyword>
<evidence type="ECO:0000313" key="3">
    <source>
        <dbReference type="Proteomes" id="UP000713904"/>
    </source>
</evidence>
<evidence type="ECO:0000256" key="1">
    <source>
        <dbReference type="SAM" id="Phobius"/>
    </source>
</evidence>
<feature type="transmembrane region" description="Helical" evidence="1">
    <location>
        <begin position="6"/>
        <end position="23"/>
    </location>
</feature>
<dbReference type="Proteomes" id="UP000713904">
    <property type="component" value="Unassembled WGS sequence"/>
</dbReference>
<dbReference type="Pfam" id="PF07009">
    <property type="entry name" value="NusG_II"/>
    <property type="match status" value="1"/>
</dbReference>
<keyword evidence="1" id="KW-0472">Membrane</keyword>
<sequence length="122" mass="13773">MKKKDIILIAVILAIIAQVFLLNKYINSGKSNKVEIYVNKRLYKEVPIDKTQTIRIEEKESINIVKIHDNGVEMTSANCPDLVCVKTGFIKNPGESIVCLPHRISIKIVGEKDKNNQDVIVK</sequence>
<evidence type="ECO:0000313" key="2">
    <source>
        <dbReference type="EMBL" id="MBC2575670.1"/>
    </source>
</evidence>
<protein>
    <submittedName>
        <fullName evidence="2">NusG domain II-containing protein</fullName>
    </submittedName>
</protein>
<dbReference type="InterPro" id="IPR038690">
    <property type="entry name" value="NusG_2_sf"/>
</dbReference>
<accession>A0ABR6TJS5</accession>